<sequence>MTDTNRKFKACLFDMDGLLLDSETIYTISFSDILINNFNRKEGLTWDVKIKLQGLPGVQACQVVVDCYALEGETTAEELYALTSKKQEELWPNVGVLPGVEKLISYLKKQNIPICVCTSSHKDKYILKTSKHDALFKLFDGNVITGDNPTIKSKGKPLPFIWWLGLETLNEKYGTTIKPDECLIFEDALPGFISGKRAGGYVIWVPDERALNVIPKEEITTQVGVNNEHGVILKSLEEFKPQDYGL</sequence>
<dbReference type="SUPFAM" id="SSF56784">
    <property type="entry name" value="HAD-like"/>
    <property type="match status" value="1"/>
</dbReference>
<dbReference type="EMBL" id="BTGB01000009">
    <property type="protein sequence ID" value="GMM47875.1"/>
    <property type="molecule type" value="Genomic_DNA"/>
</dbReference>
<reference evidence="1 2" key="1">
    <citation type="journal article" date="2023" name="Elife">
        <title>Identification of key yeast species and microbe-microbe interactions impacting larval growth of Drosophila in the wild.</title>
        <authorList>
            <person name="Mure A."/>
            <person name="Sugiura Y."/>
            <person name="Maeda R."/>
            <person name="Honda K."/>
            <person name="Sakurai N."/>
            <person name="Takahashi Y."/>
            <person name="Watada M."/>
            <person name="Katoh T."/>
            <person name="Gotoh A."/>
            <person name="Gotoh Y."/>
            <person name="Taniguchi I."/>
            <person name="Nakamura K."/>
            <person name="Hayashi T."/>
            <person name="Katayama T."/>
            <person name="Uemura T."/>
            <person name="Hattori Y."/>
        </authorList>
    </citation>
    <scope>NUCLEOTIDE SEQUENCE [LARGE SCALE GENOMIC DNA]</scope>
    <source>
        <strain evidence="1 2">PK-24</strain>
    </source>
</reference>
<keyword evidence="2" id="KW-1185">Reference proteome</keyword>
<evidence type="ECO:0000313" key="2">
    <source>
        <dbReference type="Proteomes" id="UP001378960"/>
    </source>
</evidence>
<comment type="caution">
    <text evidence="1">The sequence shown here is derived from an EMBL/GenBank/DDBJ whole genome shotgun (WGS) entry which is preliminary data.</text>
</comment>
<dbReference type="Pfam" id="PF00702">
    <property type="entry name" value="Hydrolase"/>
    <property type="match status" value="1"/>
</dbReference>
<dbReference type="Gene3D" id="3.40.50.1000">
    <property type="entry name" value="HAD superfamily/HAD-like"/>
    <property type="match status" value="1"/>
</dbReference>
<protein>
    <submittedName>
        <fullName evidence="1">Hydrolase</fullName>
    </submittedName>
</protein>
<dbReference type="InterPro" id="IPR023214">
    <property type="entry name" value="HAD_sf"/>
</dbReference>
<dbReference type="Proteomes" id="UP001378960">
    <property type="component" value="Unassembled WGS sequence"/>
</dbReference>
<organism evidence="1 2">
    <name type="scientific">Pichia kluyveri</name>
    <name type="common">Yeast</name>
    <dbReference type="NCBI Taxonomy" id="36015"/>
    <lineage>
        <taxon>Eukaryota</taxon>
        <taxon>Fungi</taxon>
        <taxon>Dikarya</taxon>
        <taxon>Ascomycota</taxon>
        <taxon>Saccharomycotina</taxon>
        <taxon>Pichiomycetes</taxon>
        <taxon>Pichiales</taxon>
        <taxon>Pichiaceae</taxon>
        <taxon>Pichia</taxon>
    </lineage>
</organism>
<name>A0AAV5R8J6_PICKL</name>
<evidence type="ECO:0000313" key="1">
    <source>
        <dbReference type="EMBL" id="GMM47875.1"/>
    </source>
</evidence>
<accession>A0AAV5R8J6</accession>
<dbReference type="InterPro" id="IPR023198">
    <property type="entry name" value="PGP-like_dom2"/>
</dbReference>
<dbReference type="PANTHER" id="PTHR18901:SF38">
    <property type="entry name" value="PSEUDOURIDINE-5'-PHOSPHATASE"/>
    <property type="match status" value="1"/>
</dbReference>
<keyword evidence="1" id="KW-0378">Hydrolase</keyword>
<dbReference type="AlphaFoldDB" id="A0AAV5R8J6"/>
<gene>
    <name evidence="1" type="ORF">DAPK24_044730</name>
</gene>
<proteinExistence type="predicted"/>
<dbReference type="SFLD" id="SFLDS00003">
    <property type="entry name" value="Haloacid_Dehalogenase"/>
    <property type="match status" value="1"/>
</dbReference>
<dbReference type="GO" id="GO:0016791">
    <property type="term" value="F:phosphatase activity"/>
    <property type="evidence" value="ECO:0007669"/>
    <property type="project" value="TreeGrafter"/>
</dbReference>
<dbReference type="Gene3D" id="1.10.150.240">
    <property type="entry name" value="Putative phosphatase, domain 2"/>
    <property type="match status" value="1"/>
</dbReference>
<dbReference type="PANTHER" id="PTHR18901">
    <property type="entry name" value="2-DEOXYGLUCOSE-6-PHOSPHATE PHOSPHATASE 2"/>
    <property type="match status" value="1"/>
</dbReference>
<dbReference type="InterPro" id="IPR036412">
    <property type="entry name" value="HAD-like_sf"/>
</dbReference>
<dbReference type="SFLD" id="SFLDG01129">
    <property type="entry name" value="C1.5:_HAD__Beta-PGM__Phosphata"/>
    <property type="match status" value="1"/>
</dbReference>